<keyword evidence="2" id="KW-1133">Transmembrane helix</keyword>
<dbReference type="Proteomes" id="UP000243459">
    <property type="component" value="Chromosome 2"/>
</dbReference>
<reference evidence="4" key="1">
    <citation type="journal article" date="2017" name="Nat. Commun.">
        <title>The asparagus genome sheds light on the origin and evolution of a young Y chromosome.</title>
        <authorList>
            <person name="Harkess A."/>
            <person name="Zhou J."/>
            <person name="Xu C."/>
            <person name="Bowers J.E."/>
            <person name="Van der Hulst R."/>
            <person name="Ayyampalayam S."/>
            <person name="Mercati F."/>
            <person name="Riccardi P."/>
            <person name="McKain M.R."/>
            <person name="Kakrana A."/>
            <person name="Tang H."/>
            <person name="Ray J."/>
            <person name="Groenendijk J."/>
            <person name="Arikit S."/>
            <person name="Mathioni S.M."/>
            <person name="Nakano M."/>
            <person name="Shan H."/>
            <person name="Telgmann-Rauber A."/>
            <person name="Kanno A."/>
            <person name="Yue Z."/>
            <person name="Chen H."/>
            <person name="Li W."/>
            <person name="Chen Y."/>
            <person name="Xu X."/>
            <person name="Zhang Y."/>
            <person name="Luo S."/>
            <person name="Chen H."/>
            <person name="Gao J."/>
            <person name="Mao Z."/>
            <person name="Pires J.C."/>
            <person name="Luo M."/>
            <person name="Kudrna D."/>
            <person name="Wing R.A."/>
            <person name="Meyers B.C."/>
            <person name="Yi K."/>
            <person name="Kong H."/>
            <person name="Lavrijsen P."/>
            <person name="Sunseri F."/>
            <person name="Falavigna A."/>
            <person name="Ye Y."/>
            <person name="Leebens-Mack J.H."/>
            <person name="Chen G."/>
        </authorList>
    </citation>
    <scope>NUCLEOTIDE SEQUENCE [LARGE SCALE GENOMIC DNA]</scope>
    <source>
        <strain evidence="4">cv. DH0086</strain>
    </source>
</reference>
<dbReference type="Gramene" id="ONK77692">
    <property type="protein sequence ID" value="ONK77692"/>
    <property type="gene ID" value="A4U43_C02F9530"/>
</dbReference>
<sequence>MTPKRINSDRTKDTSSTRRCSPDADAMIADLLRKASSVSTVTDAKVADVAVKSDDEIVQYGCPSVDVVFGSYLGEASAVAVAVPSDPEAIDRIARGYVEKKRPEDSRYGEGTTKDRKLKDLRWEREILQTLRARVAGDCEHDLSFSFVLASHILFSFIYSVYKS</sequence>
<keyword evidence="2" id="KW-0812">Transmembrane</keyword>
<evidence type="ECO:0000256" key="1">
    <source>
        <dbReference type="SAM" id="MobiDB-lite"/>
    </source>
</evidence>
<protein>
    <submittedName>
        <fullName evidence="3">Uncharacterized protein</fullName>
    </submittedName>
</protein>
<dbReference type="EMBL" id="CM007382">
    <property type="protein sequence ID" value="ONK77692.1"/>
    <property type="molecule type" value="Genomic_DNA"/>
</dbReference>
<organism evidence="3 4">
    <name type="scientific">Asparagus officinalis</name>
    <name type="common">Garden asparagus</name>
    <dbReference type="NCBI Taxonomy" id="4686"/>
    <lineage>
        <taxon>Eukaryota</taxon>
        <taxon>Viridiplantae</taxon>
        <taxon>Streptophyta</taxon>
        <taxon>Embryophyta</taxon>
        <taxon>Tracheophyta</taxon>
        <taxon>Spermatophyta</taxon>
        <taxon>Magnoliopsida</taxon>
        <taxon>Liliopsida</taxon>
        <taxon>Asparagales</taxon>
        <taxon>Asparagaceae</taxon>
        <taxon>Asparagoideae</taxon>
        <taxon>Asparagus</taxon>
    </lineage>
</organism>
<evidence type="ECO:0000313" key="4">
    <source>
        <dbReference type="Proteomes" id="UP000243459"/>
    </source>
</evidence>
<keyword evidence="4" id="KW-1185">Reference proteome</keyword>
<evidence type="ECO:0000256" key="2">
    <source>
        <dbReference type="SAM" id="Phobius"/>
    </source>
</evidence>
<keyword evidence="2" id="KW-0472">Membrane</keyword>
<accession>A0A5P1FHW6</accession>
<name>A0A5P1FHW6_ASPOF</name>
<proteinExistence type="predicted"/>
<dbReference type="AlphaFoldDB" id="A0A5P1FHW6"/>
<feature type="transmembrane region" description="Helical" evidence="2">
    <location>
        <begin position="143"/>
        <end position="162"/>
    </location>
</feature>
<evidence type="ECO:0000313" key="3">
    <source>
        <dbReference type="EMBL" id="ONK77692.1"/>
    </source>
</evidence>
<feature type="region of interest" description="Disordered" evidence="1">
    <location>
        <begin position="1"/>
        <end position="22"/>
    </location>
</feature>
<gene>
    <name evidence="3" type="ORF">A4U43_C02F9530</name>
</gene>